<keyword evidence="7" id="KW-0997">Cell inner membrane</keyword>
<evidence type="ECO:0000256" key="11">
    <source>
        <dbReference type="ARBA" id="ARBA00026081"/>
    </source>
</evidence>
<evidence type="ECO:0000256" key="2">
    <source>
        <dbReference type="ARBA" id="ARBA00004429"/>
    </source>
</evidence>
<gene>
    <name evidence="13" type="primary">lptF</name>
    <name evidence="13" type="ORF">C9I94_20390</name>
</gene>
<keyword evidence="9 12" id="KW-1133">Transmembrane helix</keyword>
<feature type="transmembrane region" description="Helical" evidence="12">
    <location>
        <begin position="16"/>
        <end position="35"/>
    </location>
</feature>
<evidence type="ECO:0000256" key="4">
    <source>
        <dbReference type="ARBA" id="ARBA00014213"/>
    </source>
</evidence>
<dbReference type="InterPro" id="IPR005495">
    <property type="entry name" value="LptG/LptF_permease"/>
</dbReference>
<dbReference type="AlphaFoldDB" id="A0A0J8XX81"/>
<evidence type="ECO:0000256" key="8">
    <source>
        <dbReference type="ARBA" id="ARBA00022692"/>
    </source>
</evidence>
<comment type="similarity">
    <text evidence="3">Belongs to the LptF/LptG family.</text>
</comment>
<keyword evidence="14" id="KW-1185">Reference proteome</keyword>
<dbReference type="InterPro" id="IPR030922">
    <property type="entry name" value="LptF"/>
</dbReference>
<evidence type="ECO:0000256" key="7">
    <source>
        <dbReference type="ARBA" id="ARBA00022519"/>
    </source>
</evidence>
<proteinExistence type="inferred from homology"/>
<name>A0A0J8XX81_9GAMM</name>
<dbReference type="PANTHER" id="PTHR33529:SF7">
    <property type="entry name" value="LIPOPOLYSACCHARIDE EXPORT SYSTEM PERMEASE PROTEIN LPTF"/>
    <property type="match status" value="1"/>
</dbReference>
<dbReference type="RefSeq" id="WP_048899484.1">
    <property type="nucleotide sequence ID" value="NZ_AP024852.1"/>
</dbReference>
<evidence type="ECO:0000256" key="1">
    <source>
        <dbReference type="ARBA" id="ARBA00002265"/>
    </source>
</evidence>
<protein>
    <recommendedName>
        <fullName evidence="4">Lipopolysaccharide export system permease protein LptF</fullName>
    </recommendedName>
</protein>
<keyword evidence="8 12" id="KW-0812">Transmembrane</keyword>
<evidence type="ECO:0000256" key="9">
    <source>
        <dbReference type="ARBA" id="ARBA00022989"/>
    </source>
</evidence>
<evidence type="ECO:0000256" key="5">
    <source>
        <dbReference type="ARBA" id="ARBA00022448"/>
    </source>
</evidence>
<comment type="function">
    <text evidence="1">Part of the ABC transporter complex LptBFG involved in the translocation of lipopolysaccharide (LPS) from the inner membrane to the outer membrane.</text>
</comment>
<comment type="subunit">
    <text evidence="11">Component of the lipopolysaccharide transport and assembly complex. The LptBFG transporter is composed of two ATP-binding proteins (LptB) and two transmembrane proteins (LptF and LptG).</text>
</comment>
<evidence type="ECO:0000313" key="13">
    <source>
        <dbReference type="EMBL" id="PSW22556.1"/>
    </source>
</evidence>
<dbReference type="GO" id="GO:0015920">
    <property type="term" value="P:lipopolysaccharide transport"/>
    <property type="evidence" value="ECO:0007669"/>
    <property type="project" value="TreeGrafter"/>
</dbReference>
<evidence type="ECO:0000256" key="12">
    <source>
        <dbReference type="SAM" id="Phobius"/>
    </source>
</evidence>
<feature type="transmembrane region" description="Helical" evidence="12">
    <location>
        <begin position="97"/>
        <end position="120"/>
    </location>
</feature>
<reference evidence="13 14" key="1">
    <citation type="submission" date="2018-01" db="EMBL/GenBank/DDBJ databases">
        <title>Whole genome sequencing of Histamine producing bacteria.</title>
        <authorList>
            <person name="Butler K."/>
        </authorList>
    </citation>
    <scope>NUCLEOTIDE SEQUENCE [LARGE SCALE GENOMIC DNA]</scope>
    <source>
        <strain evidence="13 14">DSM 24669</strain>
    </source>
</reference>
<feature type="transmembrane region" description="Helical" evidence="12">
    <location>
        <begin position="298"/>
        <end position="318"/>
    </location>
</feature>
<dbReference type="GO" id="GO:0055085">
    <property type="term" value="P:transmembrane transport"/>
    <property type="evidence" value="ECO:0007669"/>
    <property type="project" value="InterPro"/>
</dbReference>
<feature type="transmembrane region" description="Helical" evidence="12">
    <location>
        <begin position="272"/>
        <end position="291"/>
    </location>
</feature>
<dbReference type="Proteomes" id="UP000240481">
    <property type="component" value="Unassembled WGS sequence"/>
</dbReference>
<organism evidence="13 14">
    <name type="scientific">Photobacterium swingsii</name>
    <dbReference type="NCBI Taxonomy" id="680026"/>
    <lineage>
        <taxon>Bacteria</taxon>
        <taxon>Pseudomonadati</taxon>
        <taxon>Pseudomonadota</taxon>
        <taxon>Gammaproteobacteria</taxon>
        <taxon>Vibrionales</taxon>
        <taxon>Vibrionaceae</taxon>
        <taxon>Photobacterium</taxon>
    </lineage>
</organism>
<dbReference type="PANTHER" id="PTHR33529">
    <property type="entry name" value="SLR0882 PROTEIN-RELATED"/>
    <property type="match status" value="1"/>
</dbReference>
<dbReference type="GO" id="GO:0043190">
    <property type="term" value="C:ATP-binding cassette (ABC) transporter complex"/>
    <property type="evidence" value="ECO:0007669"/>
    <property type="project" value="InterPro"/>
</dbReference>
<dbReference type="EMBL" id="PYLZ01000013">
    <property type="protein sequence ID" value="PSW22556.1"/>
    <property type="molecule type" value="Genomic_DNA"/>
</dbReference>
<comment type="subcellular location">
    <subcellularLocation>
        <location evidence="2">Cell inner membrane</location>
        <topology evidence="2">Multi-pass membrane protein</topology>
    </subcellularLocation>
</comment>
<dbReference type="STRING" id="680026.AB733_14955"/>
<keyword evidence="5" id="KW-0813">Transport</keyword>
<dbReference type="NCBIfam" id="TIGR04407">
    <property type="entry name" value="LptF_YjgP"/>
    <property type="match status" value="1"/>
</dbReference>
<accession>A0A0J8XX81</accession>
<dbReference type="OrthoDB" id="9778062at2"/>
<dbReference type="Pfam" id="PF03739">
    <property type="entry name" value="LptF_LptG"/>
    <property type="match status" value="1"/>
</dbReference>
<evidence type="ECO:0000256" key="3">
    <source>
        <dbReference type="ARBA" id="ARBA00007725"/>
    </source>
</evidence>
<evidence type="ECO:0000256" key="6">
    <source>
        <dbReference type="ARBA" id="ARBA00022475"/>
    </source>
</evidence>
<evidence type="ECO:0000313" key="14">
    <source>
        <dbReference type="Proteomes" id="UP000240481"/>
    </source>
</evidence>
<feature type="transmembrane region" description="Helical" evidence="12">
    <location>
        <begin position="330"/>
        <end position="350"/>
    </location>
</feature>
<keyword evidence="10 12" id="KW-0472">Membrane</keyword>
<feature type="transmembrane region" description="Helical" evidence="12">
    <location>
        <begin position="55"/>
        <end position="76"/>
    </location>
</feature>
<evidence type="ECO:0000256" key="10">
    <source>
        <dbReference type="ARBA" id="ARBA00023136"/>
    </source>
</evidence>
<comment type="caution">
    <text evidence="13">The sequence shown here is derived from an EMBL/GenBank/DDBJ whole genome shotgun (WGS) entry which is preliminary data.</text>
</comment>
<keyword evidence="6" id="KW-1003">Cell membrane</keyword>
<sequence length="368" mass="41242">MIIVRYLTRETLKSQFAILFVLFLIFLSQKFIRILASASEGSLPGDLILTIMGLYFPYMALMMLPLSLFVGILLTFGRLYAESEITVMNATGIGNKFLIQAALLLALISGSFAAFNALWLTPWAAEQETKVMEQAESDSGLNLLVKGQFQGSPDGRGVVFVDDITESGKKLHRVFVAQPFATDTLRPSITFSDRGYISELPDGRQVLDLKDGTRYEGLPTRLDYMITDFEDYQALIGQRAVREKTRDWEAVPTVELLNQTNLSAVAEFQWRVSMFLCIPLLTMVVVPLSAVNPRQGRFAKLFPAIMIYLAYFLAMSAAKSALEDGTIPTYIGLWSVNVMTLLVAVVLNMWDTMPIRVLKDKFRRRGNV</sequence>